<gene>
    <name evidence="1" type="ORF">MML48_1g21030</name>
</gene>
<proteinExistence type="predicted"/>
<keyword evidence="2" id="KW-1185">Reference proteome</keyword>
<dbReference type="EMBL" id="CM043015">
    <property type="protein sequence ID" value="KAI4470241.1"/>
    <property type="molecule type" value="Genomic_DNA"/>
</dbReference>
<dbReference type="Proteomes" id="UP001056778">
    <property type="component" value="Chromosome 1"/>
</dbReference>
<accession>A0ACB9TTR2</accession>
<organism evidence="1 2">
    <name type="scientific">Holotrichia oblita</name>
    <name type="common">Chafer beetle</name>
    <dbReference type="NCBI Taxonomy" id="644536"/>
    <lineage>
        <taxon>Eukaryota</taxon>
        <taxon>Metazoa</taxon>
        <taxon>Ecdysozoa</taxon>
        <taxon>Arthropoda</taxon>
        <taxon>Hexapoda</taxon>
        <taxon>Insecta</taxon>
        <taxon>Pterygota</taxon>
        <taxon>Neoptera</taxon>
        <taxon>Endopterygota</taxon>
        <taxon>Coleoptera</taxon>
        <taxon>Polyphaga</taxon>
        <taxon>Scarabaeiformia</taxon>
        <taxon>Scarabaeidae</taxon>
        <taxon>Melolonthinae</taxon>
        <taxon>Holotrichia</taxon>
    </lineage>
</organism>
<evidence type="ECO:0000313" key="1">
    <source>
        <dbReference type="EMBL" id="KAI4470241.1"/>
    </source>
</evidence>
<evidence type="ECO:0000313" key="2">
    <source>
        <dbReference type="Proteomes" id="UP001056778"/>
    </source>
</evidence>
<reference evidence="1" key="1">
    <citation type="submission" date="2022-04" db="EMBL/GenBank/DDBJ databases">
        <title>Chromosome-scale genome assembly of Holotrichia oblita Faldermann.</title>
        <authorList>
            <person name="Rongchong L."/>
        </authorList>
    </citation>
    <scope>NUCLEOTIDE SEQUENCE</scope>
    <source>
        <strain evidence="1">81SQS9</strain>
    </source>
</reference>
<protein>
    <submittedName>
        <fullName evidence="1">Uncharacterized protein</fullName>
    </submittedName>
</protein>
<name>A0ACB9TTR2_HOLOL</name>
<comment type="caution">
    <text evidence="1">The sequence shown here is derived from an EMBL/GenBank/DDBJ whole genome shotgun (WGS) entry which is preliminary data.</text>
</comment>
<sequence>MSLAVFDRSEVSHITSPSPKGIKHSFIQAISKKFIRKSREDLQEDDSRSSTTDSSLSSPGRDCSRSRKSNKSPAFADENSLHTPFSQKQHILSSSSDVANSGMNVKNKRYYSTSADSIMRVFENLTISTRSRSCSGADKDKKEPKKKKKPPPKRILRSPVKYVYAKGWSGLPTQRIPVSRKYTSYPGGCRVKYIGGLNRKRSISPISPITPSPSRGIKGIRLFRAISKKLARRSQEDLGEDDNRSSSTDSCSSTTISRCSRSRNLKQRLMSSEDSGFTSISPHHLSNSSVSDTGSSLQVACQHRHSSADSIRRVFQNLTINGRSKSCSNNNSKEKKKSKKNPPKRILRPPVRYIYMKGWSGLPTQRIPITISRSYVNNPCGYSMHYMTGLNR</sequence>